<keyword evidence="2" id="KW-1003">Cell membrane</keyword>
<dbReference type="AlphaFoldDB" id="A0A3Q0RLD0"/>
<dbReference type="Pfam" id="PF07686">
    <property type="entry name" value="V-set"/>
    <property type="match status" value="1"/>
</dbReference>
<evidence type="ECO:0000256" key="2">
    <source>
        <dbReference type="ARBA" id="ARBA00022475"/>
    </source>
</evidence>
<dbReference type="PANTHER" id="PTHR25466">
    <property type="entry name" value="T-LYMPHOCYTE ACTIVATION ANTIGEN"/>
    <property type="match status" value="1"/>
</dbReference>
<dbReference type="GO" id="GO:0009897">
    <property type="term" value="C:external side of plasma membrane"/>
    <property type="evidence" value="ECO:0007669"/>
    <property type="project" value="TreeGrafter"/>
</dbReference>
<protein>
    <recommendedName>
        <fullName evidence="12">Ig-like domain-containing protein</fullName>
    </recommendedName>
</protein>
<keyword evidence="9" id="KW-0325">Glycoprotein</keyword>
<name>A0A3Q0RLD0_AMPCI</name>
<dbReference type="Ensembl" id="ENSACIT00000011667.1">
    <property type="protein sequence ID" value="ENSACIP00000011346.1"/>
    <property type="gene ID" value="ENSACIG00000008856.1"/>
</dbReference>
<organism evidence="13 14">
    <name type="scientific">Amphilophus citrinellus</name>
    <name type="common">Midas cichlid</name>
    <name type="synonym">Cichlasoma citrinellum</name>
    <dbReference type="NCBI Taxonomy" id="61819"/>
    <lineage>
        <taxon>Eukaryota</taxon>
        <taxon>Metazoa</taxon>
        <taxon>Chordata</taxon>
        <taxon>Craniata</taxon>
        <taxon>Vertebrata</taxon>
        <taxon>Euteleostomi</taxon>
        <taxon>Actinopterygii</taxon>
        <taxon>Neopterygii</taxon>
        <taxon>Teleostei</taxon>
        <taxon>Neoteleostei</taxon>
        <taxon>Acanthomorphata</taxon>
        <taxon>Ovalentaria</taxon>
        <taxon>Cichlomorphae</taxon>
        <taxon>Cichliformes</taxon>
        <taxon>Cichlidae</taxon>
        <taxon>New World cichlids</taxon>
        <taxon>Cichlasomatinae</taxon>
        <taxon>Heroini</taxon>
        <taxon>Amphilophus</taxon>
    </lineage>
</organism>
<evidence type="ECO:0000256" key="8">
    <source>
        <dbReference type="ARBA" id="ARBA00023170"/>
    </source>
</evidence>
<keyword evidence="3" id="KW-0812">Transmembrane</keyword>
<keyword evidence="5" id="KW-1133">Transmembrane helix</keyword>
<dbReference type="InterPro" id="IPR013106">
    <property type="entry name" value="Ig_V-set"/>
</dbReference>
<dbReference type="SMART" id="SM00406">
    <property type="entry name" value="IGv"/>
    <property type="match status" value="1"/>
</dbReference>
<dbReference type="Gene3D" id="2.60.40.10">
    <property type="entry name" value="Immunoglobulins"/>
    <property type="match status" value="1"/>
</dbReference>
<dbReference type="GO" id="GO:0031295">
    <property type="term" value="P:T cell costimulation"/>
    <property type="evidence" value="ECO:0007669"/>
    <property type="project" value="TreeGrafter"/>
</dbReference>
<dbReference type="GO" id="GO:0071222">
    <property type="term" value="P:cellular response to lipopolysaccharide"/>
    <property type="evidence" value="ECO:0007669"/>
    <property type="project" value="TreeGrafter"/>
</dbReference>
<keyword evidence="7" id="KW-1015">Disulfide bond</keyword>
<evidence type="ECO:0000256" key="3">
    <source>
        <dbReference type="ARBA" id="ARBA00022692"/>
    </source>
</evidence>
<dbReference type="SUPFAM" id="SSF48726">
    <property type="entry name" value="Immunoglobulin"/>
    <property type="match status" value="1"/>
</dbReference>
<evidence type="ECO:0000256" key="5">
    <source>
        <dbReference type="ARBA" id="ARBA00022989"/>
    </source>
</evidence>
<dbReference type="SMART" id="SM00409">
    <property type="entry name" value="IG"/>
    <property type="match status" value="1"/>
</dbReference>
<dbReference type="PANTHER" id="PTHR25466:SF9">
    <property type="entry name" value="FIBRONECTIN TYPE-III DOMAIN-CONTAINING PROTEIN"/>
    <property type="match status" value="1"/>
</dbReference>
<sequence length="212" mass="24744">HPGVSVAQVVCVCVCVCVCVFTAESGQNINLPCRATNNARVVKWSRADLGTEYVLLYRDGHFDQYKQHPSFKNRVDLQDRQMKDGDVSLILKNVTTNDTGTYECRVVQRGRNDEPICNISLSVVDPPGESIHFYLFTASWLLMFLCVVTERTRPWMQGAEMSFFQRMAEEFSLWKKLKVELLLFHIDRSQLRWFRHLNRMPREQLFSKVFWA</sequence>
<evidence type="ECO:0000256" key="6">
    <source>
        <dbReference type="ARBA" id="ARBA00023136"/>
    </source>
</evidence>
<keyword evidence="6" id="KW-0472">Membrane</keyword>
<evidence type="ECO:0000313" key="14">
    <source>
        <dbReference type="Proteomes" id="UP000261340"/>
    </source>
</evidence>
<comment type="subcellular location">
    <subcellularLocation>
        <location evidence="1">Cell membrane</location>
        <topology evidence="1">Single-pass type I membrane protein</topology>
    </subcellularLocation>
</comment>
<dbReference type="GeneTree" id="ENSGT00940000177100"/>
<feature type="signal peptide" evidence="11">
    <location>
        <begin position="1"/>
        <end position="25"/>
    </location>
</feature>
<evidence type="ECO:0000256" key="9">
    <source>
        <dbReference type="ARBA" id="ARBA00023180"/>
    </source>
</evidence>
<keyword evidence="4 11" id="KW-0732">Signal</keyword>
<reference evidence="13" key="2">
    <citation type="submission" date="2025-09" db="UniProtKB">
        <authorList>
            <consortium name="Ensembl"/>
        </authorList>
    </citation>
    <scope>IDENTIFICATION</scope>
</reference>
<evidence type="ECO:0000259" key="12">
    <source>
        <dbReference type="PROSITE" id="PS50835"/>
    </source>
</evidence>
<dbReference type="GO" id="GO:0007166">
    <property type="term" value="P:cell surface receptor signaling pathway"/>
    <property type="evidence" value="ECO:0007669"/>
    <property type="project" value="TreeGrafter"/>
</dbReference>
<keyword evidence="10" id="KW-0393">Immunoglobulin domain</keyword>
<evidence type="ECO:0000256" key="1">
    <source>
        <dbReference type="ARBA" id="ARBA00004251"/>
    </source>
</evidence>
<dbReference type="GO" id="GO:0042102">
    <property type="term" value="P:positive regulation of T cell proliferation"/>
    <property type="evidence" value="ECO:0007669"/>
    <property type="project" value="TreeGrafter"/>
</dbReference>
<dbReference type="PROSITE" id="PS50835">
    <property type="entry name" value="IG_LIKE"/>
    <property type="match status" value="1"/>
</dbReference>
<feature type="domain" description="Ig-like" evidence="12">
    <location>
        <begin position="2"/>
        <end position="122"/>
    </location>
</feature>
<evidence type="ECO:0000313" key="13">
    <source>
        <dbReference type="Ensembl" id="ENSACIP00000011346.1"/>
    </source>
</evidence>
<dbReference type="Proteomes" id="UP000261340">
    <property type="component" value="Unplaced"/>
</dbReference>
<keyword evidence="14" id="KW-1185">Reference proteome</keyword>
<accession>A0A3Q0RLD0</accession>
<feature type="chain" id="PRO_5018536564" description="Ig-like domain-containing protein" evidence="11">
    <location>
        <begin position="26"/>
        <end position="212"/>
    </location>
</feature>
<dbReference type="InterPro" id="IPR036179">
    <property type="entry name" value="Ig-like_dom_sf"/>
</dbReference>
<evidence type="ECO:0000256" key="7">
    <source>
        <dbReference type="ARBA" id="ARBA00023157"/>
    </source>
</evidence>
<dbReference type="InterPro" id="IPR013783">
    <property type="entry name" value="Ig-like_fold"/>
</dbReference>
<proteinExistence type="predicted"/>
<evidence type="ECO:0000256" key="11">
    <source>
        <dbReference type="SAM" id="SignalP"/>
    </source>
</evidence>
<reference evidence="13" key="1">
    <citation type="submission" date="2025-08" db="UniProtKB">
        <authorList>
            <consortium name="Ensembl"/>
        </authorList>
    </citation>
    <scope>IDENTIFICATION</scope>
</reference>
<evidence type="ECO:0000256" key="4">
    <source>
        <dbReference type="ARBA" id="ARBA00022729"/>
    </source>
</evidence>
<keyword evidence="8" id="KW-0675">Receptor</keyword>
<dbReference type="InterPro" id="IPR007110">
    <property type="entry name" value="Ig-like_dom"/>
</dbReference>
<evidence type="ECO:0000256" key="10">
    <source>
        <dbReference type="ARBA" id="ARBA00023319"/>
    </source>
</evidence>
<dbReference type="GO" id="GO:0042130">
    <property type="term" value="P:negative regulation of T cell proliferation"/>
    <property type="evidence" value="ECO:0007669"/>
    <property type="project" value="TreeGrafter"/>
</dbReference>
<dbReference type="InterPro" id="IPR003599">
    <property type="entry name" value="Ig_sub"/>
</dbReference>
<dbReference type="GO" id="GO:0006955">
    <property type="term" value="P:immune response"/>
    <property type="evidence" value="ECO:0007669"/>
    <property type="project" value="TreeGrafter"/>
</dbReference>
<dbReference type="InterPro" id="IPR051713">
    <property type="entry name" value="T-cell_Activation_Regulation"/>
</dbReference>